<evidence type="ECO:0000256" key="4">
    <source>
        <dbReference type="ARBA" id="ARBA00032089"/>
    </source>
</evidence>
<dbReference type="RefSeq" id="WP_264139492.1">
    <property type="nucleotide sequence ID" value="NZ_JAOYOD010000001.1"/>
</dbReference>
<organism evidence="7 8">
    <name type="scientific">Reichenbachiella ulvae</name>
    <dbReference type="NCBI Taxonomy" id="2980104"/>
    <lineage>
        <taxon>Bacteria</taxon>
        <taxon>Pseudomonadati</taxon>
        <taxon>Bacteroidota</taxon>
        <taxon>Cytophagia</taxon>
        <taxon>Cytophagales</taxon>
        <taxon>Reichenbachiellaceae</taxon>
        <taxon>Reichenbachiella</taxon>
    </lineage>
</organism>
<sequence length="289" mass="32425">MNRLLQFLFKYRTLLVFIVLEGFCFWIIVKSNSYHSTKYFTSSNRLAASILNLSDNVGGYFSLTEKNKLLAEENARLRQRILLLSDSSDLATLTAPDSLRSLVLDTLDSINFSDGIHARIIDNSVFLRNNYLTINKGAEDGVFPKMGVIGPDGIVGQVKYVSDHYATVVSILHSRSLISAKHAISNGLCTIQWNGESPEEADIAYFPRHIRLNIGDSILTSGYNSIFPEGELVGIVNHVHLDDAATFYEAKIKLATDFYRLKHVYLLRQPDKAEIDSLTIKTMEEDGQI</sequence>
<evidence type="ECO:0000256" key="2">
    <source>
        <dbReference type="ARBA" id="ARBA00013855"/>
    </source>
</evidence>
<dbReference type="EMBL" id="JAOYOD010000001">
    <property type="protein sequence ID" value="MCV9388610.1"/>
    <property type="molecule type" value="Genomic_DNA"/>
</dbReference>
<keyword evidence="5" id="KW-1133">Transmembrane helix</keyword>
<reference evidence="7 8" key="1">
    <citation type="submission" date="2022-10" db="EMBL/GenBank/DDBJ databases">
        <title>Comparative genomics and taxonomic characterization of three novel marine species of genus Reichenbachiella exhibiting antioxidant and polysaccharide degradation activities.</title>
        <authorList>
            <person name="Muhammad N."/>
            <person name="Lee Y.-J."/>
            <person name="Ko J."/>
            <person name="Kim S.-G."/>
        </authorList>
    </citation>
    <scope>NUCLEOTIDE SEQUENCE [LARGE SCALE GENOMIC DNA]</scope>
    <source>
        <strain evidence="7 8">ABR2-5</strain>
    </source>
</reference>
<evidence type="ECO:0000313" key="7">
    <source>
        <dbReference type="EMBL" id="MCV9388610.1"/>
    </source>
</evidence>
<dbReference type="NCBIfam" id="NF010532">
    <property type="entry name" value="PRK13922.9-3"/>
    <property type="match status" value="1"/>
</dbReference>
<evidence type="ECO:0000256" key="5">
    <source>
        <dbReference type="SAM" id="Phobius"/>
    </source>
</evidence>
<comment type="caution">
    <text evidence="7">The sequence shown here is derived from an EMBL/GenBank/DDBJ whole genome shotgun (WGS) entry which is preliminary data.</text>
</comment>
<keyword evidence="5" id="KW-0472">Membrane</keyword>
<proteinExistence type="inferred from homology"/>
<keyword evidence="3" id="KW-0133">Cell shape</keyword>
<dbReference type="Gene3D" id="2.40.10.350">
    <property type="entry name" value="Rod shape-determining protein MreC, domain 2"/>
    <property type="match status" value="1"/>
</dbReference>
<evidence type="ECO:0000313" key="8">
    <source>
        <dbReference type="Proteomes" id="UP001300692"/>
    </source>
</evidence>
<keyword evidence="5" id="KW-0812">Transmembrane</keyword>
<dbReference type="Proteomes" id="UP001300692">
    <property type="component" value="Unassembled WGS sequence"/>
</dbReference>
<accession>A0ABT3CY31</accession>
<dbReference type="InterPro" id="IPR007221">
    <property type="entry name" value="MreC"/>
</dbReference>
<dbReference type="Gene3D" id="2.40.10.340">
    <property type="entry name" value="Rod shape-determining protein MreC, domain 1"/>
    <property type="match status" value="1"/>
</dbReference>
<protein>
    <recommendedName>
        <fullName evidence="2">Cell shape-determining protein MreC</fullName>
    </recommendedName>
    <alternativeName>
        <fullName evidence="4">Cell shape protein MreC</fullName>
    </alternativeName>
</protein>
<feature type="domain" description="Rod shape-determining protein MreC beta-barrel core" evidence="6">
    <location>
        <begin position="121"/>
        <end position="267"/>
    </location>
</feature>
<evidence type="ECO:0000256" key="1">
    <source>
        <dbReference type="ARBA" id="ARBA00009369"/>
    </source>
</evidence>
<dbReference type="InterPro" id="IPR042175">
    <property type="entry name" value="Cell/Rod_MreC_2"/>
</dbReference>
<gene>
    <name evidence="7" type="primary">mreC</name>
    <name evidence="7" type="ORF">N7U62_18130</name>
</gene>
<keyword evidence="8" id="KW-1185">Reference proteome</keyword>
<dbReference type="InterPro" id="IPR042177">
    <property type="entry name" value="Cell/Rod_1"/>
</dbReference>
<dbReference type="Pfam" id="PF04085">
    <property type="entry name" value="MreC"/>
    <property type="match status" value="1"/>
</dbReference>
<dbReference type="PANTHER" id="PTHR34138">
    <property type="entry name" value="CELL SHAPE-DETERMINING PROTEIN MREC"/>
    <property type="match status" value="1"/>
</dbReference>
<evidence type="ECO:0000256" key="3">
    <source>
        <dbReference type="ARBA" id="ARBA00022960"/>
    </source>
</evidence>
<dbReference type="PANTHER" id="PTHR34138:SF1">
    <property type="entry name" value="CELL SHAPE-DETERMINING PROTEIN MREC"/>
    <property type="match status" value="1"/>
</dbReference>
<evidence type="ECO:0000259" key="6">
    <source>
        <dbReference type="Pfam" id="PF04085"/>
    </source>
</evidence>
<comment type="similarity">
    <text evidence="1">Belongs to the MreC family.</text>
</comment>
<name>A0ABT3CY31_9BACT</name>
<feature type="transmembrane region" description="Helical" evidence="5">
    <location>
        <begin position="12"/>
        <end position="29"/>
    </location>
</feature>
<dbReference type="InterPro" id="IPR055342">
    <property type="entry name" value="MreC_beta-barrel_core"/>
</dbReference>